<dbReference type="InterPro" id="IPR017452">
    <property type="entry name" value="GPCR_Rhodpsn_7TM"/>
</dbReference>
<dbReference type="Gene3D" id="1.20.1070.10">
    <property type="entry name" value="Rhodopsin 7-helix transmembrane proteins"/>
    <property type="match status" value="1"/>
</dbReference>
<protein>
    <recommendedName>
        <fullName evidence="11">G-protein coupled receptors family 1 profile domain-containing protein</fullName>
    </recommendedName>
</protein>
<dbReference type="Proteomes" id="UP001591681">
    <property type="component" value="Unassembled WGS sequence"/>
</dbReference>
<feature type="transmembrane region" description="Helical" evidence="10">
    <location>
        <begin position="271"/>
        <end position="300"/>
    </location>
</feature>
<dbReference type="PROSITE" id="PS50262">
    <property type="entry name" value="G_PROTEIN_RECEP_F1_2"/>
    <property type="match status" value="1"/>
</dbReference>
<evidence type="ECO:0000256" key="5">
    <source>
        <dbReference type="ARBA" id="ARBA00023040"/>
    </source>
</evidence>
<keyword evidence="13" id="KW-1185">Reference proteome</keyword>
<dbReference type="SUPFAM" id="SSF81321">
    <property type="entry name" value="Family A G protein-coupled receptor-like"/>
    <property type="match status" value="1"/>
</dbReference>
<reference evidence="12 13" key="1">
    <citation type="submission" date="2024-09" db="EMBL/GenBank/DDBJ databases">
        <title>A chromosome-level genome assembly of Gray's grenadier anchovy, Coilia grayii.</title>
        <authorList>
            <person name="Fu Z."/>
        </authorList>
    </citation>
    <scope>NUCLEOTIDE SEQUENCE [LARGE SCALE GENOMIC DNA]</scope>
    <source>
        <strain evidence="12">G4</strain>
        <tissue evidence="12">Muscle</tissue>
    </source>
</reference>
<dbReference type="GO" id="GO:0004974">
    <property type="term" value="F:leukotriene receptor activity"/>
    <property type="evidence" value="ECO:0007669"/>
    <property type="project" value="UniProtKB-ARBA"/>
</dbReference>
<feature type="transmembrane region" description="Helical" evidence="10">
    <location>
        <begin position="40"/>
        <end position="60"/>
    </location>
</feature>
<keyword evidence="5" id="KW-0297">G-protein coupled receptor</keyword>
<dbReference type="EMBL" id="JBHFQA010000013">
    <property type="protein sequence ID" value="KAL2088806.1"/>
    <property type="molecule type" value="Genomic_DNA"/>
</dbReference>
<evidence type="ECO:0000256" key="1">
    <source>
        <dbReference type="ARBA" id="ARBA00004651"/>
    </source>
</evidence>
<evidence type="ECO:0000256" key="4">
    <source>
        <dbReference type="ARBA" id="ARBA00022989"/>
    </source>
</evidence>
<evidence type="ECO:0000256" key="6">
    <source>
        <dbReference type="ARBA" id="ARBA00023136"/>
    </source>
</evidence>
<feature type="transmembrane region" description="Helical" evidence="10">
    <location>
        <begin position="185"/>
        <end position="208"/>
    </location>
</feature>
<name>A0ABD1JPW2_9TELE</name>
<keyword evidence="9" id="KW-0807">Transducer</keyword>
<dbReference type="PANTHER" id="PTHR10489:SF946">
    <property type="entry name" value="LEUKOTRIENE B4 RECEPTOR 1-LIKE"/>
    <property type="match status" value="1"/>
</dbReference>
<keyword evidence="4 10" id="KW-1133">Transmembrane helix</keyword>
<dbReference type="PANTHER" id="PTHR10489">
    <property type="entry name" value="CELL ADHESION MOLECULE"/>
    <property type="match status" value="1"/>
</dbReference>
<accession>A0ABD1JPW2</accession>
<keyword evidence="3 10" id="KW-0812">Transmembrane</keyword>
<dbReference type="PRINTS" id="PR00237">
    <property type="entry name" value="GPCRRHODOPSN"/>
</dbReference>
<comment type="caution">
    <text evidence="12">The sequence shown here is derived from an EMBL/GenBank/DDBJ whole genome shotgun (WGS) entry which is preliminary data.</text>
</comment>
<evidence type="ECO:0000256" key="10">
    <source>
        <dbReference type="SAM" id="Phobius"/>
    </source>
</evidence>
<evidence type="ECO:0000256" key="9">
    <source>
        <dbReference type="ARBA" id="ARBA00023224"/>
    </source>
</evidence>
<dbReference type="FunFam" id="1.20.1070.10:FF:000109">
    <property type="entry name" value="Leukotriene B4 receptor"/>
    <property type="match status" value="1"/>
</dbReference>
<comment type="subcellular location">
    <subcellularLocation>
        <location evidence="1">Cell membrane</location>
        <topology evidence="1">Multi-pass membrane protein</topology>
    </subcellularLocation>
</comment>
<proteinExistence type="predicted"/>
<keyword evidence="8" id="KW-0325">Glycoprotein</keyword>
<dbReference type="GO" id="GO:0005886">
    <property type="term" value="C:plasma membrane"/>
    <property type="evidence" value="ECO:0007669"/>
    <property type="project" value="UniProtKB-SubCell"/>
</dbReference>
<keyword evidence="7" id="KW-0675">Receptor</keyword>
<evidence type="ECO:0000259" key="11">
    <source>
        <dbReference type="PROSITE" id="PS50262"/>
    </source>
</evidence>
<evidence type="ECO:0000313" key="13">
    <source>
        <dbReference type="Proteomes" id="UP001591681"/>
    </source>
</evidence>
<feature type="transmembrane region" description="Helical" evidence="10">
    <location>
        <begin position="108"/>
        <end position="132"/>
    </location>
</feature>
<feature type="transmembrane region" description="Helical" evidence="10">
    <location>
        <begin position="320"/>
        <end position="339"/>
    </location>
</feature>
<dbReference type="AlphaFoldDB" id="A0ABD1JPW2"/>
<sequence>MKFHVHVCLENNTQRKNFTEQGNIFSYCRPKYVTKLQIDYCQNVYLIFYLMPFTVMQHNISSNSTIPLETQVSTGVLALCFIIGIPGNIAVVVVILRNFKKDNFTLTLMLNLAASDILCLSTLPWLICNLLTDWRITHSVCKLLAVTVYVSLFSSVITVTLMSVQRYFAVFRSHQWNKLGRRGEMVVLLSLWVLACILSIPSAVTFVVKEKHGKQECDPQFSSDGQRAAIHFCETLLGFVVPFAILVVYYCSLHKKVNETAFFSSRRLTKLVSNIIVTFFVFWIPVHIMNVVDILAISLKSSHPNASAKLTDFYSSAEDIVISLAFINSCVNPFLYAFASKSLRQSAEDTGVSDDGFQSTTV</sequence>
<dbReference type="InterPro" id="IPR050119">
    <property type="entry name" value="CCR1-9-like"/>
</dbReference>
<organism evidence="12 13">
    <name type="scientific">Coilia grayii</name>
    <name type="common">Gray's grenadier anchovy</name>
    <dbReference type="NCBI Taxonomy" id="363190"/>
    <lineage>
        <taxon>Eukaryota</taxon>
        <taxon>Metazoa</taxon>
        <taxon>Chordata</taxon>
        <taxon>Craniata</taxon>
        <taxon>Vertebrata</taxon>
        <taxon>Euteleostomi</taxon>
        <taxon>Actinopterygii</taxon>
        <taxon>Neopterygii</taxon>
        <taxon>Teleostei</taxon>
        <taxon>Clupei</taxon>
        <taxon>Clupeiformes</taxon>
        <taxon>Clupeoidei</taxon>
        <taxon>Engraulidae</taxon>
        <taxon>Coilinae</taxon>
        <taxon>Coilia</taxon>
    </lineage>
</organism>
<feature type="transmembrane region" description="Helical" evidence="10">
    <location>
        <begin position="72"/>
        <end position="96"/>
    </location>
</feature>
<feature type="transmembrane region" description="Helical" evidence="10">
    <location>
        <begin position="228"/>
        <end position="250"/>
    </location>
</feature>
<dbReference type="Pfam" id="PF00001">
    <property type="entry name" value="7tm_1"/>
    <property type="match status" value="1"/>
</dbReference>
<evidence type="ECO:0000313" key="12">
    <source>
        <dbReference type="EMBL" id="KAL2088806.1"/>
    </source>
</evidence>
<gene>
    <name evidence="12" type="ORF">ACEWY4_015705</name>
</gene>
<feature type="transmembrane region" description="Helical" evidence="10">
    <location>
        <begin position="144"/>
        <end position="164"/>
    </location>
</feature>
<evidence type="ECO:0000256" key="8">
    <source>
        <dbReference type="ARBA" id="ARBA00023180"/>
    </source>
</evidence>
<keyword evidence="6 10" id="KW-0472">Membrane</keyword>
<evidence type="ECO:0000256" key="2">
    <source>
        <dbReference type="ARBA" id="ARBA00022475"/>
    </source>
</evidence>
<feature type="domain" description="G-protein coupled receptors family 1 profile" evidence="11">
    <location>
        <begin position="87"/>
        <end position="336"/>
    </location>
</feature>
<evidence type="ECO:0000256" key="7">
    <source>
        <dbReference type="ARBA" id="ARBA00023170"/>
    </source>
</evidence>
<dbReference type="InterPro" id="IPR000276">
    <property type="entry name" value="GPCR_Rhodpsn"/>
</dbReference>
<keyword evidence="2" id="KW-1003">Cell membrane</keyword>
<evidence type="ECO:0000256" key="3">
    <source>
        <dbReference type="ARBA" id="ARBA00022692"/>
    </source>
</evidence>